<dbReference type="Pfam" id="PF03653">
    <property type="entry name" value="UPF0093"/>
    <property type="match status" value="1"/>
</dbReference>
<feature type="transmembrane region" description="Helical" evidence="14">
    <location>
        <begin position="128"/>
        <end position="146"/>
    </location>
</feature>
<evidence type="ECO:0000313" key="17">
    <source>
        <dbReference type="Proteomes" id="UP000231516"/>
    </source>
</evidence>
<dbReference type="AlphaFoldDB" id="A0A2G5KAK7"/>
<evidence type="ECO:0000256" key="2">
    <source>
        <dbReference type="ARBA" id="ARBA00005073"/>
    </source>
</evidence>
<evidence type="ECO:0000256" key="3">
    <source>
        <dbReference type="ARBA" id="ARBA00006501"/>
    </source>
</evidence>
<keyword evidence="17" id="KW-1185">Reference proteome</keyword>
<gene>
    <name evidence="16" type="ORF">BFP76_11765</name>
</gene>
<evidence type="ECO:0000256" key="13">
    <source>
        <dbReference type="ARBA" id="ARBA00048390"/>
    </source>
</evidence>
<keyword evidence="8 14" id="KW-0479">Metal-binding</keyword>
<evidence type="ECO:0000256" key="6">
    <source>
        <dbReference type="ARBA" id="ARBA00022617"/>
    </source>
</evidence>
<evidence type="ECO:0000256" key="15">
    <source>
        <dbReference type="PIRNR" id="PIRNR004638"/>
    </source>
</evidence>
<dbReference type="GO" id="GO:0006782">
    <property type="term" value="P:protoporphyrinogen IX biosynthetic process"/>
    <property type="evidence" value="ECO:0007669"/>
    <property type="project" value="UniProtKB-UniRule"/>
</dbReference>
<evidence type="ECO:0000256" key="14">
    <source>
        <dbReference type="HAMAP-Rule" id="MF_02239"/>
    </source>
</evidence>
<keyword evidence="5 14" id="KW-1003">Cell membrane</keyword>
<comment type="caution">
    <text evidence="16">The sequence shown here is derived from an EMBL/GenBank/DDBJ whole genome shotgun (WGS) entry which is preliminary data.</text>
</comment>
<dbReference type="GO" id="GO:0005886">
    <property type="term" value="C:plasma membrane"/>
    <property type="evidence" value="ECO:0007669"/>
    <property type="project" value="UniProtKB-SubCell"/>
</dbReference>
<dbReference type="PANTHER" id="PTHR40255:SF1">
    <property type="entry name" value="PROTOPORPHYRINOGEN IX OXIDASE"/>
    <property type="match status" value="1"/>
</dbReference>
<reference evidence="16 17" key="1">
    <citation type="submission" date="2016-08" db="EMBL/GenBank/DDBJ databases">
        <title>Draft genome of Amylibacter sp. strain 4G11.</title>
        <authorList>
            <person name="Wong S.-K."/>
            <person name="Hamasaki K."/>
            <person name="Yoshizawa S."/>
        </authorList>
    </citation>
    <scope>NUCLEOTIDE SEQUENCE [LARGE SCALE GENOMIC DNA]</scope>
    <source>
        <strain evidence="16 17">4G11</strain>
    </source>
</reference>
<evidence type="ECO:0000313" key="16">
    <source>
        <dbReference type="EMBL" id="PIB26568.1"/>
    </source>
</evidence>
<keyword evidence="11 14" id="KW-0408">Iron</keyword>
<comment type="catalytic activity">
    <reaction evidence="13 14 15">
        <text>protoporphyrinogen IX + 3 A = protoporphyrin IX + 3 AH2</text>
        <dbReference type="Rhea" id="RHEA:62000"/>
        <dbReference type="ChEBI" id="CHEBI:13193"/>
        <dbReference type="ChEBI" id="CHEBI:17499"/>
        <dbReference type="ChEBI" id="CHEBI:57306"/>
        <dbReference type="ChEBI" id="CHEBI:57307"/>
    </reaction>
</comment>
<evidence type="ECO:0000256" key="4">
    <source>
        <dbReference type="ARBA" id="ARBA00017504"/>
    </source>
</evidence>
<dbReference type="EMBL" id="MDGM01000003">
    <property type="protein sequence ID" value="PIB26568.1"/>
    <property type="molecule type" value="Genomic_DNA"/>
</dbReference>
<dbReference type="HAMAP" id="MF_02239">
    <property type="entry name" value="HemJ"/>
    <property type="match status" value="1"/>
</dbReference>
<accession>A0A2G5KAK7</accession>
<evidence type="ECO:0000256" key="8">
    <source>
        <dbReference type="ARBA" id="ARBA00022723"/>
    </source>
</evidence>
<dbReference type="GO" id="GO:0046872">
    <property type="term" value="F:metal ion binding"/>
    <property type="evidence" value="ECO:0007669"/>
    <property type="project" value="UniProtKB-UniRule"/>
</dbReference>
<keyword evidence="6 14" id="KW-0349">Heme</keyword>
<proteinExistence type="inferred from homology"/>
<dbReference type="NCBIfam" id="TIGR00701">
    <property type="entry name" value="protoporphyrinogen oxidase HemJ"/>
    <property type="match status" value="1"/>
</dbReference>
<comment type="cofactor">
    <cofactor evidence="14 15">
        <name>heme b</name>
        <dbReference type="ChEBI" id="CHEBI:60344"/>
    </cofactor>
    <text evidence="14 15">Binds 1 heme b (iron(II)-protoporphyrin IX) group per subunit.</text>
</comment>
<organism evidence="16 17">
    <name type="scientific">Paramylibacter kogurei</name>
    <dbReference type="NCBI Taxonomy" id="1889778"/>
    <lineage>
        <taxon>Bacteria</taxon>
        <taxon>Pseudomonadati</taxon>
        <taxon>Pseudomonadota</taxon>
        <taxon>Alphaproteobacteria</taxon>
        <taxon>Rhodobacterales</taxon>
        <taxon>Paracoccaceae</taxon>
        <taxon>Paramylibacter</taxon>
    </lineage>
</organism>
<dbReference type="UniPathway" id="UPA00251">
    <property type="reaction ID" value="UER00324"/>
</dbReference>
<evidence type="ECO:0000256" key="9">
    <source>
        <dbReference type="ARBA" id="ARBA00022989"/>
    </source>
</evidence>
<evidence type="ECO:0000256" key="5">
    <source>
        <dbReference type="ARBA" id="ARBA00022475"/>
    </source>
</evidence>
<evidence type="ECO:0000256" key="11">
    <source>
        <dbReference type="ARBA" id="ARBA00023004"/>
    </source>
</evidence>
<dbReference type="EC" id="1.3.99.-" evidence="14 15"/>
<keyword evidence="9 14" id="KW-1133">Transmembrane helix</keyword>
<comment type="similarity">
    <text evidence="3 14 15">Belongs to the HemJ family.</text>
</comment>
<dbReference type="InterPro" id="IPR005265">
    <property type="entry name" value="HemJ-like"/>
</dbReference>
<evidence type="ECO:0000256" key="12">
    <source>
        <dbReference type="ARBA" id="ARBA00023136"/>
    </source>
</evidence>
<keyword evidence="7 14" id="KW-0812">Transmembrane</keyword>
<evidence type="ECO:0000256" key="10">
    <source>
        <dbReference type="ARBA" id="ARBA00023002"/>
    </source>
</evidence>
<dbReference type="OrthoDB" id="9800824at2"/>
<comment type="function">
    <text evidence="14 15">Catalyzes the oxidation of protoporphyrinogen IX to protoporphyrin IX.</text>
</comment>
<sequence>MDILSSLYPWIKSLHVIAVISWMAGMLYLPRLFVYHVETDPKHINFDETLVRWEYLLMKRIINPAMAVTWICGILMLVTPGIIDWGQGWIWVKLISVILMSGFHGFLSKQRKLLAAGERPYSGKAYRMLNEVPTVFMIIIVIMVIARPF</sequence>
<keyword evidence="12 14" id="KW-0472">Membrane</keyword>
<dbReference type="Proteomes" id="UP000231516">
    <property type="component" value="Unassembled WGS sequence"/>
</dbReference>
<dbReference type="PIRSF" id="PIRSF004638">
    <property type="entry name" value="UCP004638"/>
    <property type="match status" value="1"/>
</dbReference>
<protein>
    <recommendedName>
        <fullName evidence="4 14">Protoporphyrinogen IX oxidase</fullName>
        <shortName evidence="14">PPO</shortName>
        <ecNumber evidence="14 15">1.3.99.-</ecNumber>
    </recommendedName>
</protein>
<feature type="binding site" description="axial binding residue" evidence="14">
    <location>
        <position position="93"/>
    </location>
    <ligand>
        <name>heme</name>
        <dbReference type="ChEBI" id="CHEBI:30413"/>
    </ligand>
    <ligandPart>
        <name>Fe</name>
        <dbReference type="ChEBI" id="CHEBI:18248"/>
    </ligandPart>
</feature>
<feature type="transmembrane region" description="Helical" evidence="14">
    <location>
        <begin position="61"/>
        <end position="83"/>
    </location>
</feature>
<comment type="subunit">
    <text evidence="14">Homodimer.</text>
</comment>
<dbReference type="GO" id="GO:0070818">
    <property type="term" value="F:protoporphyrinogen oxidase activity"/>
    <property type="evidence" value="ECO:0007669"/>
    <property type="project" value="UniProtKB-UniRule"/>
</dbReference>
<name>A0A2G5KAK7_9RHOB</name>
<comment type="pathway">
    <text evidence="2 14 15">Porphyrin-containing compound metabolism; protoporphyrin-IX biosynthesis; protoporphyrin-IX from protoporphyrinogen-IX: step 1/1.</text>
</comment>
<dbReference type="PANTHER" id="PTHR40255">
    <property type="entry name" value="UPF0093 MEMBRANE PROTEIN SLR1790"/>
    <property type="match status" value="1"/>
</dbReference>
<evidence type="ECO:0000256" key="7">
    <source>
        <dbReference type="ARBA" id="ARBA00022692"/>
    </source>
</evidence>
<comment type="subcellular location">
    <subcellularLocation>
        <location evidence="1 14">Cell membrane</location>
        <topology evidence="1 14">Multi-pass membrane protein</topology>
    </subcellularLocation>
</comment>
<dbReference type="RefSeq" id="WP_099591394.1">
    <property type="nucleotide sequence ID" value="NZ_MDGM01000003.1"/>
</dbReference>
<feature type="transmembrane region" description="Helical" evidence="14">
    <location>
        <begin position="14"/>
        <end position="34"/>
    </location>
</feature>
<feature type="binding site" description="axial binding residue" evidence="14">
    <location>
        <position position="15"/>
    </location>
    <ligand>
        <name>heme</name>
        <dbReference type="ChEBI" id="CHEBI:30413"/>
    </ligand>
    <ligandPart>
        <name>Fe</name>
        <dbReference type="ChEBI" id="CHEBI:18248"/>
    </ligandPart>
</feature>
<keyword evidence="10 14" id="KW-0560">Oxidoreductase</keyword>
<feature type="transmembrane region" description="Helical" evidence="14">
    <location>
        <begin position="89"/>
        <end position="107"/>
    </location>
</feature>
<evidence type="ECO:0000256" key="1">
    <source>
        <dbReference type="ARBA" id="ARBA00004651"/>
    </source>
</evidence>